<dbReference type="AlphaFoldDB" id="A0A0E9WJ66"/>
<name>A0A0E9WJ66_ANGAN</name>
<protein>
    <submittedName>
        <fullName evidence="1">Uncharacterized protein</fullName>
    </submittedName>
</protein>
<reference evidence="1" key="1">
    <citation type="submission" date="2014-11" db="EMBL/GenBank/DDBJ databases">
        <authorList>
            <person name="Amaro Gonzalez C."/>
        </authorList>
    </citation>
    <scope>NUCLEOTIDE SEQUENCE</scope>
</reference>
<dbReference type="EMBL" id="GBXM01018138">
    <property type="protein sequence ID" value="JAH90439.1"/>
    <property type="molecule type" value="Transcribed_RNA"/>
</dbReference>
<evidence type="ECO:0000313" key="1">
    <source>
        <dbReference type="EMBL" id="JAH90439.1"/>
    </source>
</evidence>
<sequence>MVLIQRGKCQGRKGSEEPRSRFTDLIKRCAICPARNILGESALCSQPQSTEHEIFN</sequence>
<accession>A0A0E9WJ66</accession>
<reference evidence="1" key="2">
    <citation type="journal article" date="2015" name="Fish Shellfish Immunol.">
        <title>Early steps in the European eel (Anguilla anguilla)-Vibrio vulnificus interaction in the gills: Role of the RtxA13 toxin.</title>
        <authorList>
            <person name="Callol A."/>
            <person name="Pajuelo D."/>
            <person name="Ebbesson L."/>
            <person name="Teles M."/>
            <person name="MacKenzie S."/>
            <person name="Amaro C."/>
        </authorList>
    </citation>
    <scope>NUCLEOTIDE SEQUENCE</scope>
</reference>
<proteinExistence type="predicted"/>
<organism evidence="1">
    <name type="scientific">Anguilla anguilla</name>
    <name type="common">European freshwater eel</name>
    <name type="synonym">Muraena anguilla</name>
    <dbReference type="NCBI Taxonomy" id="7936"/>
    <lineage>
        <taxon>Eukaryota</taxon>
        <taxon>Metazoa</taxon>
        <taxon>Chordata</taxon>
        <taxon>Craniata</taxon>
        <taxon>Vertebrata</taxon>
        <taxon>Euteleostomi</taxon>
        <taxon>Actinopterygii</taxon>
        <taxon>Neopterygii</taxon>
        <taxon>Teleostei</taxon>
        <taxon>Anguilliformes</taxon>
        <taxon>Anguillidae</taxon>
        <taxon>Anguilla</taxon>
    </lineage>
</organism>